<evidence type="ECO:0000313" key="2">
    <source>
        <dbReference type="Proteomes" id="UP000011074"/>
    </source>
</evidence>
<reference evidence="1" key="2">
    <citation type="submission" date="2020-01" db="EMBL/GenBank/DDBJ databases">
        <authorList>
            <person name="Algora L."/>
            <person name="Schniete J.K."/>
            <person name="MacFadyen A."/>
            <person name="Hoskisson P.A."/>
            <person name="Hunter I.S."/>
            <person name="Herron P.R."/>
        </authorList>
    </citation>
    <scope>NUCLEOTIDE SEQUENCE</scope>
    <source>
        <strain evidence="1">ATCC 10970</strain>
    </source>
</reference>
<dbReference type="InterPro" id="IPR045441">
    <property type="entry name" value="DUF6506"/>
</dbReference>
<accession>A0A8A1V323</accession>
<reference evidence="1" key="1">
    <citation type="submission" date="2012-12" db="EMBL/GenBank/DDBJ databases">
        <authorList>
            <person name="Pethick F.E."/>
            <person name="MacFadyen A.C."/>
            <person name="Tang Z."/>
            <person name="Sangal V."/>
            <person name="Tze-Tze L."/>
            <person name="Chu J."/>
            <person name="Guo M."/>
            <person name="Kirby R."/>
            <person name="Hoskisson P.A."/>
            <person name="Herron P.R."/>
            <person name="Hunter I.S."/>
        </authorList>
    </citation>
    <scope>NUCLEOTIDE SEQUENCE</scope>
    <source>
        <strain evidence="1">ATCC 10970</strain>
    </source>
</reference>
<proteinExistence type="predicted"/>
<sequence length="100" mass="10186">MALTHFGFIYTAPGSTAGGDVSVVDTGECRSVLVGVAKPEEGIEVARRLVSEGVQLIELCGGGFGPVWTGRIIEAIDGAVPVGAVGYGPEAVDQVHAIFS</sequence>
<organism evidence="1 2">
    <name type="scientific">Streptomyces rimosus subsp. rimosus (strain ATCC 10970 / DSM 40260 / JCM 4667 / NRRL 2234)</name>
    <dbReference type="NCBI Taxonomy" id="1265868"/>
    <lineage>
        <taxon>Bacteria</taxon>
        <taxon>Bacillati</taxon>
        <taxon>Actinomycetota</taxon>
        <taxon>Actinomycetes</taxon>
        <taxon>Kitasatosporales</taxon>
        <taxon>Streptomycetaceae</taxon>
        <taxon>Streptomyces</taxon>
    </lineage>
</organism>
<protein>
    <submittedName>
        <fullName evidence="1">Uncharacterized protein</fullName>
    </submittedName>
</protein>
<reference evidence="1" key="3">
    <citation type="journal article" date="2021" name="bioRxiv">
        <title>Bilateral symmetry of linear streptomycete chromosomes.</title>
        <authorList>
            <person name="Algora-Gallardo L."/>
            <person name="Schniete J.K."/>
            <person name="Mark D.R."/>
            <person name="Hunter I.S."/>
            <person name="Herron P.R."/>
        </authorList>
    </citation>
    <scope>NUCLEOTIDE SEQUENCE</scope>
    <source>
        <strain evidence="1">ATCC 10970</strain>
    </source>
</reference>
<dbReference type="EMBL" id="CP048261">
    <property type="protein sequence ID" value="QST85302.1"/>
    <property type="molecule type" value="Genomic_DNA"/>
</dbReference>
<evidence type="ECO:0000313" key="1">
    <source>
        <dbReference type="EMBL" id="QST85302.1"/>
    </source>
</evidence>
<dbReference type="RefSeq" id="WP_030183192.1">
    <property type="nucleotide sequence ID" value="NZ_CP048261.1"/>
</dbReference>
<dbReference type="AlphaFoldDB" id="A0A8A1V323"/>
<dbReference type="Pfam" id="PF20116">
    <property type="entry name" value="DUF6506"/>
    <property type="match status" value="1"/>
</dbReference>
<dbReference type="GeneID" id="66860082"/>
<gene>
    <name evidence="1" type="ORF">SRIM_038895</name>
</gene>
<dbReference type="Proteomes" id="UP000011074">
    <property type="component" value="Chromosome"/>
</dbReference>
<name>A0A8A1V323_STRR1</name>